<dbReference type="InterPro" id="IPR048903">
    <property type="entry name" value="MdcG_N"/>
</dbReference>
<proteinExistence type="predicted"/>
<dbReference type="GO" id="GO:0016779">
    <property type="term" value="F:nucleotidyltransferase activity"/>
    <property type="evidence" value="ECO:0007669"/>
    <property type="project" value="UniProtKB-KW"/>
</dbReference>
<dbReference type="Pfam" id="PF10620">
    <property type="entry name" value="MdcG"/>
    <property type="match status" value="1"/>
</dbReference>
<evidence type="ECO:0000259" key="3">
    <source>
        <dbReference type="Pfam" id="PF10620"/>
    </source>
</evidence>
<dbReference type="NCBIfam" id="NF002332">
    <property type="entry name" value="PRK01293.1"/>
    <property type="match status" value="1"/>
</dbReference>
<feature type="domain" description="Phosphoribosyl-dephospho-CoA transferase MdcG N-terminal" evidence="4">
    <location>
        <begin position="12"/>
        <end position="68"/>
    </location>
</feature>
<organism evidence="5 6">
    <name type="scientific">Nonomuraea rubra</name>
    <dbReference type="NCBI Taxonomy" id="46180"/>
    <lineage>
        <taxon>Bacteria</taxon>
        <taxon>Bacillati</taxon>
        <taxon>Actinomycetota</taxon>
        <taxon>Actinomycetes</taxon>
        <taxon>Streptosporangiales</taxon>
        <taxon>Streptosporangiaceae</taxon>
        <taxon>Nonomuraea</taxon>
    </lineage>
</organism>
<keyword evidence="6" id="KW-1185">Reference proteome</keyword>
<evidence type="ECO:0000259" key="4">
    <source>
        <dbReference type="Pfam" id="PF20866"/>
    </source>
</evidence>
<dbReference type="Pfam" id="PF20866">
    <property type="entry name" value="MdcG_N"/>
    <property type="match status" value="1"/>
</dbReference>
<dbReference type="InterPro" id="IPR017557">
    <property type="entry name" value="Holo-ACP_synthase"/>
</dbReference>
<keyword evidence="2 5" id="KW-0548">Nucleotidyltransferase</keyword>
<evidence type="ECO:0000256" key="1">
    <source>
        <dbReference type="ARBA" id="ARBA00022679"/>
    </source>
</evidence>
<evidence type="ECO:0000313" key="5">
    <source>
        <dbReference type="EMBL" id="MBB6551286.1"/>
    </source>
</evidence>
<accession>A0A7X0NXP0</accession>
<protein>
    <submittedName>
        <fullName evidence="5">Phosphoribosyl-dephospho-CoA transferase</fullName>
        <ecNumber evidence="5">2.7.7.66</ecNumber>
    </submittedName>
</protein>
<dbReference type="InterPro" id="IPR049180">
    <property type="entry name" value="MdcG_C"/>
</dbReference>
<evidence type="ECO:0000313" key="6">
    <source>
        <dbReference type="Proteomes" id="UP000565579"/>
    </source>
</evidence>
<dbReference type="NCBIfam" id="TIGR03135">
    <property type="entry name" value="malonate_mdcG"/>
    <property type="match status" value="1"/>
</dbReference>
<sequence>MLLLAVGGSWEAALSGWARASLAGCPWAVVRRAPCPPGLIPVGVRGPSRSQRHAALVPTAAVIRRVPPEALRSRPRLPHLAATLSAVARLLDGVALWGPTGGVGFELATGRPATHAASDLDVLVRAPYRWDRTMATRLAEAFAALPARVDCLLETPRGGVNLVEWSRAGGSVMARTARGPQLVTDPWDAA</sequence>
<comment type="caution">
    <text evidence="5">The sequence shown here is derived from an EMBL/GenBank/DDBJ whole genome shotgun (WGS) entry which is preliminary data.</text>
</comment>
<keyword evidence="1 5" id="KW-0808">Transferase</keyword>
<dbReference type="AlphaFoldDB" id="A0A7X0NXP0"/>
<gene>
    <name evidence="5" type="ORF">HD593_006081</name>
</gene>
<reference evidence="5 6" key="1">
    <citation type="submission" date="2020-08" db="EMBL/GenBank/DDBJ databases">
        <title>Sequencing the genomes of 1000 actinobacteria strains.</title>
        <authorList>
            <person name="Klenk H.-P."/>
        </authorList>
    </citation>
    <scope>NUCLEOTIDE SEQUENCE [LARGE SCALE GENOMIC DNA]</scope>
    <source>
        <strain evidence="5 6">DSM 43768</strain>
    </source>
</reference>
<dbReference type="Proteomes" id="UP000565579">
    <property type="component" value="Unassembled WGS sequence"/>
</dbReference>
<dbReference type="EMBL" id="JACHMI010000001">
    <property type="protein sequence ID" value="MBB6551286.1"/>
    <property type="molecule type" value="Genomic_DNA"/>
</dbReference>
<name>A0A7X0NXP0_9ACTN</name>
<feature type="domain" description="Phosphoribosyl-dephospho-CoA transferase MdcG C-terminal" evidence="3">
    <location>
        <begin position="79"/>
        <end position="186"/>
    </location>
</feature>
<evidence type="ECO:0000256" key="2">
    <source>
        <dbReference type="ARBA" id="ARBA00022695"/>
    </source>
</evidence>
<dbReference type="EC" id="2.7.7.66" evidence="5"/>